<comment type="caution">
    <text evidence="10">The sequence shown here is derived from an EMBL/GenBank/DDBJ whole genome shotgun (WGS) entry which is preliminary data.</text>
</comment>
<dbReference type="GO" id="GO:0016125">
    <property type="term" value="P:sterol metabolic process"/>
    <property type="evidence" value="ECO:0007669"/>
    <property type="project" value="TreeGrafter"/>
</dbReference>
<evidence type="ECO:0000256" key="8">
    <source>
        <dbReference type="RuleBase" id="RU000461"/>
    </source>
</evidence>
<evidence type="ECO:0000256" key="7">
    <source>
        <dbReference type="PIRSR" id="PIRSR602403-1"/>
    </source>
</evidence>
<dbReference type="InterPro" id="IPR001128">
    <property type="entry name" value="Cyt_P450"/>
</dbReference>
<evidence type="ECO:0000313" key="10">
    <source>
        <dbReference type="EMBL" id="KAK3096283.1"/>
    </source>
</evidence>
<dbReference type="InterPro" id="IPR017972">
    <property type="entry name" value="Cyt_P450_CS"/>
</dbReference>
<reference evidence="10" key="1">
    <citation type="submission" date="2019-08" db="EMBL/GenBank/DDBJ databases">
        <title>The improved chromosome-level genome for the pearl oyster Pinctada fucata martensii using PacBio sequencing and Hi-C.</title>
        <authorList>
            <person name="Zheng Z."/>
        </authorList>
    </citation>
    <scope>NUCLEOTIDE SEQUENCE</scope>
    <source>
        <strain evidence="10">ZZ-2019</strain>
        <tissue evidence="10">Adductor muscle</tissue>
    </source>
</reference>
<dbReference type="InterPro" id="IPR036396">
    <property type="entry name" value="Cyt_P450_sf"/>
</dbReference>
<proteinExistence type="inferred from homology"/>
<sequence length="504" mass="57583">MTIIDYIDIQRLLYNSYVRWLVAAVFCIVCLPRIIRILWYWYCVSGCDSTGTDKPLPPGTMGYPLIGETVQLALKNANFYKNKYGKYGQIYKTHLLGNRTIRIAGAENIRKVLTGENTIVMSQWPKSVRCILGDGALSMSDGGIHKFRKRLVLKSFSHEALENYIPTITNTIRKCIAKWKDQGEILAFQEIKIMAFDLAMKIFVGMNDDPDRLNFMMKTFDTLIGNIFSLPYDIPGLGFHKSLAAKKILMDEISKTLDRVKEEGSPQPYTSAIHHLLELGDSEMYSKYEVCEAIQELLFTGHDTVTSAMNSAMLFLGQTPFVLKKIREELKQHGFLQKDCEAFTLKTISELNYTSNVTREVLRVAPSVGAGYRKALKTFEVGGYRVPKGWTVAFGIRDTQHTSPVFPDPEEFNPERWNNLPNLDRQEIDSKVDRFNYVPFGAGARTCVGREYARLVTRIFLIELCRTSDWTLHNDNPKMKYIPVPRPVDDLPVTIYDYQPPDQQ</sequence>
<organism evidence="10 11">
    <name type="scientific">Pinctada imbricata</name>
    <name type="common">Atlantic pearl-oyster</name>
    <name type="synonym">Pinctada martensii</name>
    <dbReference type="NCBI Taxonomy" id="66713"/>
    <lineage>
        <taxon>Eukaryota</taxon>
        <taxon>Metazoa</taxon>
        <taxon>Spiralia</taxon>
        <taxon>Lophotrochozoa</taxon>
        <taxon>Mollusca</taxon>
        <taxon>Bivalvia</taxon>
        <taxon>Autobranchia</taxon>
        <taxon>Pteriomorphia</taxon>
        <taxon>Pterioida</taxon>
        <taxon>Pterioidea</taxon>
        <taxon>Pteriidae</taxon>
        <taxon>Pinctada</taxon>
    </lineage>
</organism>
<comment type="cofactor">
    <cofactor evidence="7">
        <name>heme</name>
        <dbReference type="ChEBI" id="CHEBI:30413"/>
    </cofactor>
</comment>
<name>A0AA88Y2G1_PINIB</name>
<evidence type="ECO:0000256" key="1">
    <source>
        <dbReference type="ARBA" id="ARBA00010617"/>
    </source>
</evidence>
<feature type="transmembrane region" description="Helical" evidence="9">
    <location>
        <begin position="20"/>
        <end position="42"/>
    </location>
</feature>
<dbReference type="GO" id="GO:0004497">
    <property type="term" value="F:monooxygenase activity"/>
    <property type="evidence" value="ECO:0007669"/>
    <property type="project" value="UniProtKB-KW"/>
</dbReference>
<keyword evidence="2 7" id="KW-0349">Heme</keyword>
<gene>
    <name evidence="10" type="ORF">FSP39_025295</name>
</gene>
<dbReference type="GO" id="GO:0005506">
    <property type="term" value="F:iron ion binding"/>
    <property type="evidence" value="ECO:0007669"/>
    <property type="project" value="InterPro"/>
</dbReference>
<evidence type="ECO:0000256" key="3">
    <source>
        <dbReference type="ARBA" id="ARBA00022723"/>
    </source>
</evidence>
<dbReference type="EMBL" id="VSWD01000008">
    <property type="protein sequence ID" value="KAK3096283.1"/>
    <property type="molecule type" value="Genomic_DNA"/>
</dbReference>
<evidence type="ECO:0000256" key="4">
    <source>
        <dbReference type="ARBA" id="ARBA00023002"/>
    </source>
</evidence>
<comment type="similarity">
    <text evidence="1 8">Belongs to the cytochrome P450 family.</text>
</comment>
<dbReference type="AlphaFoldDB" id="A0AA88Y2G1"/>
<dbReference type="SUPFAM" id="SSF48264">
    <property type="entry name" value="Cytochrome P450"/>
    <property type="match status" value="1"/>
</dbReference>
<evidence type="ECO:0000313" key="11">
    <source>
        <dbReference type="Proteomes" id="UP001186944"/>
    </source>
</evidence>
<protein>
    <recommendedName>
        <fullName evidence="12">Cytochrome P450 26A1-like</fullName>
    </recommendedName>
</protein>
<keyword evidence="11" id="KW-1185">Reference proteome</keyword>
<keyword evidence="5 7" id="KW-0408">Iron</keyword>
<dbReference type="PRINTS" id="PR00385">
    <property type="entry name" value="P450"/>
</dbReference>
<dbReference type="PANTHER" id="PTHR24286:SF384">
    <property type="entry name" value="P450, PUTATIVE (EUROFUNG)-RELATED"/>
    <property type="match status" value="1"/>
</dbReference>
<keyword evidence="9" id="KW-0812">Transmembrane</keyword>
<accession>A0AA88Y2G1</accession>
<dbReference type="PRINTS" id="PR00465">
    <property type="entry name" value="EP450IV"/>
</dbReference>
<keyword evidence="9" id="KW-0472">Membrane</keyword>
<evidence type="ECO:0000256" key="9">
    <source>
        <dbReference type="SAM" id="Phobius"/>
    </source>
</evidence>
<dbReference type="Proteomes" id="UP001186944">
    <property type="component" value="Unassembled WGS sequence"/>
</dbReference>
<dbReference type="InterPro" id="IPR002403">
    <property type="entry name" value="Cyt_P450_E_grp-IV"/>
</dbReference>
<dbReference type="GO" id="GO:0034653">
    <property type="term" value="P:retinoic acid catabolic process"/>
    <property type="evidence" value="ECO:0007669"/>
    <property type="project" value="UniProtKB-ARBA"/>
</dbReference>
<dbReference type="PROSITE" id="PS00086">
    <property type="entry name" value="CYTOCHROME_P450"/>
    <property type="match status" value="1"/>
</dbReference>
<evidence type="ECO:0000256" key="5">
    <source>
        <dbReference type="ARBA" id="ARBA00023004"/>
    </source>
</evidence>
<evidence type="ECO:0008006" key="12">
    <source>
        <dbReference type="Google" id="ProtNLM"/>
    </source>
</evidence>
<keyword evidence="6 8" id="KW-0503">Monooxygenase</keyword>
<feature type="binding site" description="axial binding residue" evidence="7">
    <location>
        <position position="447"/>
    </location>
    <ligand>
        <name>heme</name>
        <dbReference type="ChEBI" id="CHEBI:30413"/>
    </ligand>
    <ligandPart>
        <name>Fe</name>
        <dbReference type="ChEBI" id="CHEBI:18248"/>
    </ligandPart>
</feature>
<dbReference type="Gene3D" id="1.10.630.10">
    <property type="entry name" value="Cytochrome P450"/>
    <property type="match status" value="1"/>
</dbReference>
<dbReference type="GO" id="GO:0020037">
    <property type="term" value="F:heme binding"/>
    <property type="evidence" value="ECO:0007669"/>
    <property type="project" value="InterPro"/>
</dbReference>
<keyword evidence="9" id="KW-1133">Transmembrane helix</keyword>
<dbReference type="Pfam" id="PF00067">
    <property type="entry name" value="p450"/>
    <property type="match status" value="1"/>
</dbReference>
<keyword evidence="4 8" id="KW-0560">Oxidoreductase</keyword>
<evidence type="ECO:0000256" key="2">
    <source>
        <dbReference type="ARBA" id="ARBA00022617"/>
    </source>
</evidence>
<dbReference type="GO" id="GO:0016705">
    <property type="term" value="F:oxidoreductase activity, acting on paired donors, with incorporation or reduction of molecular oxygen"/>
    <property type="evidence" value="ECO:0007669"/>
    <property type="project" value="InterPro"/>
</dbReference>
<keyword evidence="3 7" id="KW-0479">Metal-binding</keyword>
<evidence type="ECO:0000256" key="6">
    <source>
        <dbReference type="ARBA" id="ARBA00023033"/>
    </source>
</evidence>
<dbReference type="PANTHER" id="PTHR24286">
    <property type="entry name" value="CYTOCHROME P450 26"/>
    <property type="match status" value="1"/>
</dbReference>